<evidence type="ECO:0000256" key="11">
    <source>
        <dbReference type="NCBIfam" id="TIGR00131"/>
    </source>
</evidence>
<dbReference type="InterPro" id="IPR036554">
    <property type="entry name" value="GHMP_kinase_C_sf"/>
</dbReference>
<dbReference type="KEGG" id="chk:D4L85_30050"/>
<dbReference type="PIRSF" id="PIRSF000530">
    <property type="entry name" value="Galactokinase"/>
    <property type="match status" value="1"/>
</dbReference>
<dbReference type="SUPFAM" id="SSF54211">
    <property type="entry name" value="Ribosomal protein S5 domain 2-like"/>
    <property type="match status" value="1"/>
</dbReference>
<keyword evidence="8" id="KW-0460">Magnesium</keyword>
<dbReference type="FunFam" id="3.30.230.10:FF:000017">
    <property type="entry name" value="Galactokinase"/>
    <property type="match status" value="1"/>
</dbReference>
<reference evidence="16" key="1">
    <citation type="submission" date="2018-09" db="EMBL/GenBank/DDBJ databases">
        <title>Chryseolinea sp. KIS68-18 isolated from soil.</title>
        <authorList>
            <person name="Weon H.-Y."/>
            <person name="Kwon S.-W."/>
            <person name="Lee S.A."/>
        </authorList>
    </citation>
    <scope>NUCLEOTIDE SEQUENCE [LARGE SCALE GENOMIC DNA]</scope>
    <source>
        <strain evidence="16">KIS68-18</strain>
    </source>
</reference>
<dbReference type="SUPFAM" id="SSF55060">
    <property type="entry name" value="GHMP Kinase, C-terminal domain"/>
    <property type="match status" value="1"/>
</dbReference>
<dbReference type="PANTHER" id="PTHR10457:SF7">
    <property type="entry name" value="GALACTOKINASE-RELATED"/>
    <property type="match status" value="1"/>
</dbReference>
<evidence type="ECO:0000256" key="5">
    <source>
        <dbReference type="ARBA" id="ARBA00022741"/>
    </source>
</evidence>
<keyword evidence="2" id="KW-0963">Cytoplasm</keyword>
<evidence type="ECO:0000256" key="3">
    <source>
        <dbReference type="ARBA" id="ARBA00022679"/>
    </source>
</evidence>
<dbReference type="InterPro" id="IPR006204">
    <property type="entry name" value="GHMP_kinase_N_dom"/>
</dbReference>
<dbReference type="EC" id="2.7.1.6" evidence="11"/>
<dbReference type="Pfam" id="PF00288">
    <property type="entry name" value="GHMP_kinases_N"/>
    <property type="match status" value="1"/>
</dbReference>
<dbReference type="PROSITE" id="PS00627">
    <property type="entry name" value="GHMP_KINASES_ATP"/>
    <property type="match status" value="1"/>
</dbReference>
<evidence type="ECO:0000259" key="14">
    <source>
        <dbReference type="Pfam" id="PF10509"/>
    </source>
</evidence>
<dbReference type="GO" id="GO:0005829">
    <property type="term" value="C:cytosol"/>
    <property type="evidence" value="ECO:0007669"/>
    <property type="project" value="TreeGrafter"/>
</dbReference>
<name>A0A385SVJ5_9BACT</name>
<protein>
    <recommendedName>
        <fullName evidence="11">Galactokinase</fullName>
        <ecNumber evidence="11">2.7.1.6</ecNumber>
    </recommendedName>
</protein>
<keyword evidence="3 15" id="KW-0808">Transferase</keyword>
<dbReference type="EMBL" id="CP032382">
    <property type="protein sequence ID" value="AYB34566.1"/>
    <property type="molecule type" value="Genomic_DNA"/>
</dbReference>
<keyword evidence="6 15" id="KW-0418">Kinase</keyword>
<sequence>MNQPNVLTQKGSLPEFQPSEIRNKFLERYKTEPLLVRSPGRINFIGEHTDYNEGFVMPAAIDRDILVAIGASADSRSTLYSVKHDETLEFDVQHPEKVTFPAWANYLLGVVRQFVDKGYDVKPIHAIIDGNVPTGAGLSSSAALECGFAFALDHLHGFGIPKLDLIHIAQWSEHNYVGVKCGIMDQFSSMMGAAGKAFVLDCRSLTYEYFPLNLKDYAIVLCDTMVKHSLANSAYNTRRAECEKGVSILKAHYPTIQSLRDVTLEMIEAHREEFSPKEYDRCTYVVAENQRVLLAADDLAKGNLASFGQRMYETHDGLSRLYEVSCLELDFLVDEAKKFGGVIGARMMGGGFGGCTINLVQKSRVNEFIETLSSAYRKNIHRDMHAYVVALKDGTSVIPAIAKPSLL</sequence>
<dbReference type="PRINTS" id="PR00473">
    <property type="entry name" value="GALCTOKINASE"/>
</dbReference>
<dbReference type="AlphaFoldDB" id="A0A385SVJ5"/>
<keyword evidence="9" id="KW-0299">Galactose metabolism</keyword>
<feature type="domain" description="Galactokinase N-terminal" evidence="14">
    <location>
        <begin position="23"/>
        <end position="70"/>
    </location>
</feature>
<evidence type="ECO:0000256" key="4">
    <source>
        <dbReference type="ARBA" id="ARBA00022723"/>
    </source>
</evidence>
<proteinExistence type="inferred from homology"/>
<evidence type="ECO:0000259" key="13">
    <source>
        <dbReference type="Pfam" id="PF08544"/>
    </source>
</evidence>
<organism evidence="15 16">
    <name type="scientific">Chryseolinea soli</name>
    <dbReference type="NCBI Taxonomy" id="2321403"/>
    <lineage>
        <taxon>Bacteria</taxon>
        <taxon>Pseudomonadati</taxon>
        <taxon>Bacteroidota</taxon>
        <taxon>Cytophagia</taxon>
        <taxon>Cytophagales</taxon>
        <taxon>Fulvivirgaceae</taxon>
        <taxon>Chryseolinea</taxon>
    </lineage>
</organism>
<feature type="domain" description="GHMP kinase N-terminal" evidence="12">
    <location>
        <begin position="105"/>
        <end position="192"/>
    </location>
</feature>
<keyword evidence="7" id="KW-0067">ATP-binding</keyword>
<dbReference type="GO" id="GO:0005524">
    <property type="term" value="F:ATP binding"/>
    <property type="evidence" value="ECO:0007669"/>
    <property type="project" value="UniProtKB-UniRule"/>
</dbReference>
<accession>A0A385SVJ5</accession>
<dbReference type="RefSeq" id="WP_119757825.1">
    <property type="nucleotide sequence ID" value="NZ_CP032382.1"/>
</dbReference>
<evidence type="ECO:0000256" key="9">
    <source>
        <dbReference type="ARBA" id="ARBA00023144"/>
    </source>
</evidence>
<dbReference type="InterPro" id="IPR014721">
    <property type="entry name" value="Ribsml_uS5_D2-typ_fold_subgr"/>
</dbReference>
<dbReference type="InterPro" id="IPR006203">
    <property type="entry name" value="GHMP_knse_ATP-bd_CS"/>
</dbReference>
<dbReference type="GO" id="GO:0006012">
    <property type="term" value="P:galactose metabolic process"/>
    <property type="evidence" value="ECO:0007669"/>
    <property type="project" value="UniProtKB-UniRule"/>
</dbReference>
<keyword evidence="5" id="KW-0547">Nucleotide-binding</keyword>
<dbReference type="InterPro" id="IPR019539">
    <property type="entry name" value="GalKase_N"/>
</dbReference>
<evidence type="ECO:0000256" key="2">
    <source>
        <dbReference type="ARBA" id="ARBA00022490"/>
    </source>
</evidence>
<dbReference type="InterPro" id="IPR006206">
    <property type="entry name" value="Mevalonate/galactokinase"/>
</dbReference>
<dbReference type="GO" id="GO:0046872">
    <property type="term" value="F:metal ion binding"/>
    <property type="evidence" value="ECO:0007669"/>
    <property type="project" value="UniProtKB-KW"/>
</dbReference>
<feature type="domain" description="GHMP kinase C-terminal" evidence="13">
    <location>
        <begin position="296"/>
        <end position="377"/>
    </location>
</feature>
<dbReference type="InterPro" id="IPR020568">
    <property type="entry name" value="Ribosomal_Su5_D2-typ_SF"/>
</dbReference>
<keyword evidence="4" id="KW-0479">Metal-binding</keyword>
<evidence type="ECO:0000256" key="6">
    <source>
        <dbReference type="ARBA" id="ARBA00022777"/>
    </source>
</evidence>
<evidence type="ECO:0000256" key="1">
    <source>
        <dbReference type="ARBA" id="ARBA00006566"/>
    </source>
</evidence>
<keyword evidence="16" id="KW-1185">Reference proteome</keyword>
<comment type="similarity">
    <text evidence="1">Belongs to the GHMP kinase family. GalK subfamily.</text>
</comment>
<dbReference type="Pfam" id="PF08544">
    <property type="entry name" value="GHMP_kinases_C"/>
    <property type="match status" value="1"/>
</dbReference>
<keyword evidence="10" id="KW-0119">Carbohydrate metabolism</keyword>
<evidence type="ECO:0000313" key="15">
    <source>
        <dbReference type="EMBL" id="AYB34566.1"/>
    </source>
</evidence>
<evidence type="ECO:0000313" key="16">
    <source>
        <dbReference type="Proteomes" id="UP000266183"/>
    </source>
</evidence>
<dbReference type="GO" id="GO:0004335">
    <property type="term" value="F:galactokinase activity"/>
    <property type="evidence" value="ECO:0007669"/>
    <property type="project" value="UniProtKB-UniRule"/>
</dbReference>
<dbReference type="InterPro" id="IPR000705">
    <property type="entry name" value="Galactokinase"/>
</dbReference>
<dbReference type="Gene3D" id="3.30.70.890">
    <property type="entry name" value="GHMP kinase, C-terminal domain"/>
    <property type="match status" value="1"/>
</dbReference>
<dbReference type="FunFam" id="3.30.70.890:FF:000001">
    <property type="entry name" value="Galactokinase"/>
    <property type="match status" value="1"/>
</dbReference>
<dbReference type="Gene3D" id="3.30.230.10">
    <property type="match status" value="1"/>
</dbReference>
<evidence type="ECO:0000256" key="10">
    <source>
        <dbReference type="ARBA" id="ARBA00023277"/>
    </source>
</evidence>
<evidence type="ECO:0000256" key="8">
    <source>
        <dbReference type="ARBA" id="ARBA00022842"/>
    </source>
</evidence>
<dbReference type="OrthoDB" id="250531at2"/>
<dbReference type="PANTHER" id="PTHR10457">
    <property type="entry name" value="MEVALONATE KINASE/GALACTOKINASE"/>
    <property type="match status" value="1"/>
</dbReference>
<dbReference type="PRINTS" id="PR00959">
    <property type="entry name" value="MEVGALKINASE"/>
</dbReference>
<dbReference type="NCBIfam" id="TIGR00131">
    <property type="entry name" value="gal_kin"/>
    <property type="match status" value="1"/>
</dbReference>
<dbReference type="Proteomes" id="UP000266183">
    <property type="component" value="Chromosome"/>
</dbReference>
<gene>
    <name evidence="15" type="primary">galK</name>
    <name evidence="15" type="ORF">D4L85_30050</name>
</gene>
<evidence type="ECO:0000259" key="12">
    <source>
        <dbReference type="Pfam" id="PF00288"/>
    </source>
</evidence>
<dbReference type="InterPro" id="IPR013750">
    <property type="entry name" value="GHMP_kinase_C_dom"/>
</dbReference>
<evidence type="ECO:0000256" key="7">
    <source>
        <dbReference type="ARBA" id="ARBA00022840"/>
    </source>
</evidence>
<dbReference type="Pfam" id="PF10509">
    <property type="entry name" value="GalKase_gal_bdg"/>
    <property type="match status" value="1"/>
</dbReference>